<protein>
    <submittedName>
        <fullName evidence="2">Uncharacterized protein</fullName>
    </submittedName>
</protein>
<evidence type="ECO:0000256" key="1">
    <source>
        <dbReference type="SAM" id="Phobius"/>
    </source>
</evidence>
<dbReference type="EMBL" id="CP000848">
    <property type="protein sequence ID" value="ABV76087.1"/>
    <property type="molecule type" value="Genomic_DNA"/>
</dbReference>
<organism evidence="2 3">
    <name type="scientific">Rickettsia rickettsii (strain Sheila Smith)</name>
    <dbReference type="NCBI Taxonomy" id="392021"/>
    <lineage>
        <taxon>Bacteria</taxon>
        <taxon>Pseudomonadati</taxon>
        <taxon>Pseudomonadota</taxon>
        <taxon>Alphaproteobacteria</taxon>
        <taxon>Rickettsiales</taxon>
        <taxon>Rickettsiaceae</taxon>
        <taxon>Rickettsieae</taxon>
        <taxon>Rickettsia</taxon>
        <taxon>spotted fever group</taxon>
    </lineage>
</organism>
<reference evidence="3" key="1">
    <citation type="submission" date="2007-09" db="EMBL/GenBank/DDBJ databases">
        <title>Complete genome sequence of Rickettsia rickettsii.</title>
        <authorList>
            <person name="Madan A."/>
            <person name="Fahey J."/>
            <person name="Helton E."/>
            <person name="Ketteman M."/>
            <person name="Madan A."/>
            <person name="Rodrigues S."/>
            <person name="Sanchez A."/>
            <person name="Dasch G."/>
            <person name="Eremeeva M."/>
        </authorList>
    </citation>
    <scope>NUCLEOTIDE SEQUENCE [LARGE SCALE GENOMIC DNA]</scope>
    <source>
        <strain evidence="3">Sheila Smith</strain>
    </source>
</reference>
<dbReference type="Proteomes" id="UP000006832">
    <property type="component" value="Chromosome"/>
</dbReference>
<evidence type="ECO:0000313" key="2">
    <source>
        <dbReference type="EMBL" id="ABV76087.1"/>
    </source>
</evidence>
<sequence length="50" mass="5871">MLRNKFSIEERSKPKVYLRFTINIIYIFLLSGLEFFIEIGTVSYPPSQNG</sequence>
<dbReference type="AlphaFoldDB" id="A0A0H3AX48"/>
<keyword evidence="1" id="KW-1133">Transmembrane helix</keyword>
<evidence type="ECO:0000313" key="3">
    <source>
        <dbReference type="Proteomes" id="UP000006832"/>
    </source>
</evidence>
<keyword evidence="1" id="KW-0812">Transmembrane</keyword>
<feature type="transmembrane region" description="Helical" evidence="1">
    <location>
        <begin position="20"/>
        <end position="44"/>
    </location>
</feature>
<dbReference type="HOGENOM" id="CLU_3122170_0_0_5"/>
<accession>A0A0H3AX48</accession>
<keyword evidence="1" id="KW-0472">Membrane</keyword>
<gene>
    <name evidence="2" type="ordered locus">A1G_02725</name>
</gene>
<name>A0A0H3AX48_RICRS</name>
<dbReference type="KEGG" id="rri:A1G_02725"/>
<proteinExistence type="predicted"/>